<dbReference type="NCBIfam" id="TIGR00254">
    <property type="entry name" value="GGDEF"/>
    <property type="match status" value="1"/>
</dbReference>
<comment type="caution">
    <text evidence="6">The sequence shown here is derived from an EMBL/GenBank/DDBJ whole genome shotgun (WGS) entry which is preliminary data.</text>
</comment>
<dbReference type="PANTHER" id="PTHR45138:SF9">
    <property type="entry name" value="DIGUANYLATE CYCLASE DGCM-RELATED"/>
    <property type="match status" value="1"/>
</dbReference>
<dbReference type="PROSITE" id="PS50112">
    <property type="entry name" value="PAS"/>
    <property type="match status" value="2"/>
</dbReference>
<sequence length="434" mass="49057">MDHLHNPTLADPDTALPDDASLTSWIIGRLYDSVLITTTDLDPPGPLIVYANEAFCRKTGYSCAELIGQSPRILQGPATNRAVIDRLRENLKAGETFEGETVNYRKNGEPYFVRWNIRPFYSDRTNRHYYVSIQRETTREVEANQINDRIVESVAEGIIAIDANGYIRLLNPAARRLLDLSAERNWLSVHWRELFASRQDSTESAFARPIERVIQSGEPLSSHRGRWPRSDGGTIDIEISATPMTVAEGSDHGCVVIVRDNTVQRRFERRLWNAANRDMLTDAYNRRFGEEILTREIGLAEQEGVPLSLIYFDIDHFKPINDRYGHGVGDRILKALADCVVQRLRQSDYFVRWGGEEFLIILPGTEQRSAGKVAEALRERIAGMDFEHGPGGITVSAGVGQYKPHEDLRVWINRVDEALYAAKGAGRNRVHTAE</sequence>
<dbReference type="Pfam" id="PF00989">
    <property type="entry name" value="PAS"/>
    <property type="match status" value="1"/>
</dbReference>
<dbReference type="CDD" id="cd01949">
    <property type="entry name" value="GGDEF"/>
    <property type="match status" value="1"/>
</dbReference>
<keyword evidence="7" id="KW-1185">Reference proteome</keyword>
<evidence type="ECO:0000256" key="2">
    <source>
        <dbReference type="ARBA" id="ARBA00012528"/>
    </source>
</evidence>
<organism evidence="6 7">
    <name type="scientific">Spiribacter vilamensis</name>
    <dbReference type="NCBI Taxonomy" id="531306"/>
    <lineage>
        <taxon>Bacteria</taxon>
        <taxon>Pseudomonadati</taxon>
        <taxon>Pseudomonadota</taxon>
        <taxon>Gammaproteobacteria</taxon>
        <taxon>Chromatiales</taxon>
        <taxon>Ectothiorhodospiraceae</taxon>
        <taxon>Spiribacter</taxon>
    </lineage>
</organism>
<dbReference type="CDD" id="cd00130">
    <property type="entry name" value="PAS"/>
    <property type="match status" value="2"/>
</dbReference>
<evidence type="ECO:0000313" key="6">
    <source>
        <dbReference type="EMBL" id="RZU98662.1"/>
    </source>
</evidence>
<dbReference type="InterPro" id="IPR000160">
    <property type="entry name" value="GGDEF_dom"/>
</dbReference>
<name>A0A4Q8D081_9GAMM</name>
<protein>
    <recommendedName>
        <fullName evidence="2">diguanylate cyclase</fullName>
        <ecNumber evidence="2">2.7.7.65</ecNumber>
    </recommendedName>
</protein>
<dbReference type="Gene3D" id="3.30.70.270">
    <property type="match status" value="1"/>
</dbReference>
<dbReference type="RefSeq" id="WP_165385723.1">
    <property type="nucleotide sequence ID" value="NZ_SHLI01000001.1"/>
</dbReference>
<dbReference type="SUPFAM" id="SSF55073">
    <property type="entry name" value="Nucleotide cyclase"/>
    <property type="match status" value="1"/>
</dbReference>
<evidence type="ECO:0000313" key="7">
    <source>
        <dbReference type="Proteomes" id="UP000292298"/>
    </source>
</evidence>
<dbReference type="InterPro" id="IPR000014">
    <property type="entry name" value="PAS"/>
</dbReference>
<dbReference type="InterPro" id="IPR050469">
    <property type="entry name" value="Diguanylate_Cyclase"/>
</dbReference>
<gene>
    <name evidence="6" type="ORF">EV698_0917</name>
</gene>
<evidence type="ECO:0000256" key="1">
    <source>
        <dbReference type="ARBA" id="ARBA00001946"/>
    </source>
</evidence>
<dbReference type="SMART" id="SM00267">
    <property type="entry name" value="GGDEF"/>
    <property type="match status" value="1"/>
</dbReference>
<dbReference type="PROSITE" id="PS50887">
    <property type="entry name" value="GGDEF"/>
    <property type="match status" value="1"/>
</dbReference>
<dbReference type="InterPro" id="IPR043128">
    <property type="entry name" value="Rev_trsase/Diguanyl_cyclase"/>
</dbReference>
<comment type="catalytic activity">
    <reaction evidence="3">
        <text>2 GTP = 3',3'-c-di-GMP + 2 diphosphate</text>
        <dbReference type="Rhea" id="RHEA:24898"/>
        <dbReference type="ChEBI" id="CHEBI:33019"/>
        <dbReference type="ChEBI" id="CHEBI:37565"/>
        <dbReference type="ChEBI" id="CHEBI:58805"/>
        <dbReference type="EC" id="2.7.7.65"/>
    </reaction>
</comment>
<dbReference type="EMBL" id="SHLI01000001">
    <property type="protein sequence ID" value="RZU98662.1"/>
    <property type="molecule type" value="Genomic_DNA"/>
</dbReference>
<dbReference type="EC" id="2.7.7.65" evidence="2"/>
<dbReference type="Proteomes" id="UP000292298">
    <property type="component" value="Unassembled WGS sequence"/>
</dbReference>
<feature type="domain" description="PAS" evidence="4">
    <location>
        <begin position="41"/>
        <end position="94"/>
    </location>
</feature>
<reference evidence="6 7" key="1">
    <citation type="submission" date="2019-02" db="EMBL/GenBank/DDBJ databases">
        <title>Genomic Encyclopedia of Type Strains, Phase IV (KMG-IV): sequencing the most valuable type-strain genomes for metagenomic binning, comparative biology and taxonomic classification.</title>
        <authorList>
            <person name="Goeker M."/>
        </authorList>
    </citation>
    <scope>NUCLEOTIDE SEQUENCE [LARGE SCALE GENOMIC DNA]</scope>
    <source>
        <strain evidence="6 7">DSM 21056</strain>
    </source>
</reference>
<dbReference type="SUPFAM" id="SSF55785">
    <property type="entry name" value="PYP-like sensor domain (PAS domain)"/>
    <property type="match status" value="2"/>
</dbReference>
<proteinExistence type="predicted"/>
<dbReference type="GO" id="GO:0052621">
    <property type="term" value="F:diguanylate cyclase activity"/>
    <property type="evidence" value="ECO:0007669"/>
    <property type="project" value="UniProtKB-EC"/>
</dbReference>
<dbReference type="InterPro" id="IPR035965">
    <property type="entry name" value="PAS-like_dom_sf"/>
</dbReference>
<dbReference type="SMART" id="SM00091">
    <property type="entry name" value="PAS"/>
    <property type="match status" value="2"/>
</dbReference>
<comment type="cofactor">
    <cofactor evidence="1">
        <name>Mg(2+)</name>
        <dbReference type="ChEBI" id="CHEBI:18420"/>
    </cofactor>
</comment>
<evidence type="ECO:0000259" key="4">
    <source>
        <dbReference type="PROSITE" id="PS50112"/>
    </source>
</evidence>
<dbReference type="GO" id="GO:0006355">
    <property type="term" value="P:regulation of DNA-templated transcription"/>
    <property type="evidence" value="ECO:0007669"/>
    <property type="project" value="InterPro"/>
</dbReference>
<dbReference type="PANTHER" id="PTHR45138">
    <property type="entry name" value="REGULATORY COMPONENTS OF SENSORY TRANSDUCTION SYSTEM"/>
    <property type="match status" value="1"/>
</dbReference>
<dbReference type="SMART" id="SM00086">
    <property type="entry name" value="PAC"/>
    <property type="match status" value="2"/>
</dbReference>
<dbReference type="FunFam" id="3.30.70.270:FF:000001">
    <property type="entry name" value="Diguanylate cyclase domain protein"/>
    <property type="match status" value="1"/>
</dbReference>
<evidence type="ECO:0000259" key="5">
    <source>
        <dbReference type="PROSITE" id="PS50887"/>
    </source>
</evidence>
<dbReference type="Gene3D" id="3.30.450.20">
    <property type="entry name" value="PAS domain"/>
    <property type="match status" value="2"/>
</dbReference>
<evidence type="ECO:0000256" key="3">
    <source>
        <dbReference type="ARBA" id="ARBA00034247"/>
    </source>
</evidence>
<feature type="domain" description="PAS" evidence="4">
    <location>
        <begin position="149"/>
        <end position="183"/>
    </location>
</feature>
<dbReference type="InterPro" id="IPR029787">
    <property type="entry name" value="Nucleotide_cyclase"/>
</dbReference>
<dbReference type="Pfam" id="PF13426">
    <property type="entry name" value="PAS_9"/>
    <property type="match status" value="1"/>
</dbReference>
<feature type="domain" description="GGDEF" evidence="5">
    <location>
        <begin position="305"/>
        <end position="434"/>
    </location>
</feature>
<accession>A0A4Q8D081</accession>
<dbReference type="InterPro" id="IPR001610">
    <property type="entry name" value="PAC"/>
</dbReference>
<dbReference type="InterPro" id="IPR013767">
    <property type="entry name" value="PAS_fold"/>
</dbReference>
<dbReference type="Pfam" id="PF00990">
    <property type="entry name" value="GGDEF"/>
    <property type="match status" value="1"/>
</dbReference>
<dbReference type="NCBIfam" id="TIGR00229">
    <property type="entry name" value="sensory_box"/>
    <property type="match status" value="2"/>
</dbReference>
<dbReference type="AlphaFoldDB" id="A0A4Q8D081"/>